<organism evidence="6">
    <name type="scientific">hydrothermal vent metagenome</name>
    <dbReference type="NCBI Taxonomy" id="652676"/>
    <lineage>
        <taxon>unclassified sequences</taxon>
        <taxon>metagenomes</taxon>
        <taxon>ecological metagenomes</taxon>
    </lineage>
</organism>
<dbReference type="InterPro" id="IPR011075">
    <property type="entry name" value="TetR_C"/>
</dbReference>
<evidence type="ECO:0000256" key="1">
    <source>
        <dbReference type="ARBA" id="ARBA00023015"/>
    </source>
</evidence>
<dbReference type="Gene3D" id="1.10.357.10">
    <property type="entry name" value="Tetracycline Repressor, domain 2"/>
    <property type="match status" value="1"/>
</dbReference>
<evidence type="ECO:0000256" key="2">
    <source>
        <dbReference type="ARBA" id="ARBA00023125"/>
    </source>
</evidence>
<evidence type="ECO:0000259" key="5">
    <source>
        <dbReference type="Pfam" id="PF16925"/>
    </source>
</evidence>
<gene>
    <name evidence="6" type="ORF">MNBD_ALPHA02-312</name>
</gene>
<sequence length="204" mass="23401">MGRLQRYDKVETLKKATDIFWRNGFSGTSMRDLENHLDMRPGSIYASFGNKESFYMQAMDFYAARNFNDFKEYMKNAENFMAGLGQFIEQILLDNQKSGTCMLAKTISDISPDSDKLRTKAILMISSFEDIIVTELSRARENGEINQNCDMRSLARYIQVQILGLRSYSEMKKEPEEILELLQDVLTSIKAKAVAVACHNDKKT</sequence>
<dbReference type="InterPro" id="IPR036271">
    <property type="entry name" value="Tet_transcr_reg_TetR-rel_C_sf"/>
</dbReference>
<dbReference type="EMBL" id="UOED01000017">
    <property type="protein sequence ID" value="VAV86947.1"/>
    <property type="molecule type" value="Genomic_DNA"/>
</dbReference>
<reference evidence="6" key="1">
    <citation type="submission" date="2018-06" db="EMBL/GenBank/DDBJ databases">
        <authorList>
            <person name="Zhirakovskaya E."/>
        </authorList>
    </citation>
    <scope>NUCLEOTIDE SEQUENCE</scope>
</reference>
<evidence type="ECO:0000259" key="4">
    <source>
        <dbReference type="Pfam" id="PF00440"/>
    </source>
</evidence>
<dbReference type="Pfam" id="PF00440">
    <property type="entry name" value="TetR_N"/>
    <property type="match status" value="1"/>
</dbReference>
<dbReference type="GO" id="GO:0003677">
    <property type="term" value="F:DNA binding"/>
    <property type="evidence" value="ECO:0007669"/>
    <property type="project" value="UniProtKB-KW"/>
</dbReference>
<evidence type="ECO:0000256" key="3">
    <source>
        <dbReference type="ARBA" id="ARBA00023163"/>
    </source>
</evidence>
<dbReference type="InterPro" id="IPR009057">
    <property type="entry name" value="Homeodomain-like_sf"/>
</dbReference>
<keyword evidence="1" id="KW-0805">Transcription regulation</keyword>
<dbReference type="InterPro" id="IPR001647">
    <property type="entry name" value="HTH_TetR"/>
</dbReference>
<dbReference type="SUPFAM" id="SSF48498">
    <property type="entry name" value="Tetracyclin repressor-like, C-terminal domain"/>
    <property type="match status" value="1"/>
</dbReference>
<dbReference type="SUPFAM" id="SSF46689">
    <property type="entry name" value="Homeodomain-like"/>
    <property type="match status" value="1"/>
</dbReference>
<keyword evidence="3" id="KW-0804">Transcription</keyword>
<name>A0A3B0R5V0_9ZZZZ</name>
<evidence type="ECO:0000313" key="6">
    <source>
        <dbReference type="EMBL" id="VAV86947.1"/>
    </source>
</evidence>
<dbReference type="Pfam" id="PF16925">
    <property type="entry name" value="TetR_C_13"/>
    <property type="match status" value="1"/>
</dbReference>
<dbReference type="AlphaFoldDB" id="A0A3B0R5V0"/>
<dbReference type="PANTHER" id="PTHR47506">
    <property type="entry name" value="TRANSCRIPTIONAL REGULATORY PROTEIN"/>
    <property type="match status" value="1"/>
</dbReference>
<protein>
    <submittedName>
        <fullName evidence="6">Transcriptional regulator, AcrR family</fullName>
    </submittedName>
</protein>
<feature type="domain" description="Tetracyclin repressor-like C-terminal" evidence="5">
    <location>
        <begin position="94"/>
        <end position="177"/>
    </location>
</feature>
<accession>A0A3B0R5V0</accession>
<proteinExistence type="predicted"/>
<dbReference type="PANTHER" id="PTHR47506:SF10">
    <property type="entry name" value="TRANSCRIPTIONAL REGULATORY PROTEIN"/>
    <property type="match status" value="1"/>
</dbReference>
<keyword evidence="2" id="KW-0238">DNA-binding</keyword>
<feature type="domain" description="HTH tetR-type" evidence="4">
    <location>
        <begin position="13"/>
        <end position="54"/>
    </location>
</feature>